<dbReference type="STRING" id="760192.Halhy_1324"/>
<reference key="2">
    <citation type="submission" date="2011-04" db="EMBL/GenBank/DDBJ databases">
        <title>Complete sequence of chromosome of Haliscomenobacter hydrossis DSM 1100.</title>
        <authorList>
            <consortium name="US DOE Joint Genome Institute (JGI-PGF)"/>
            <person name="Lucas S."/>
            <person name="Han J."/>
            <person name="Lapidus A."/>
            <person name="Bruce D."/>
            <person name="Goodwin L."/>
            <person name="Pitluck S."/>
            <person name="Peters L."/>
            <person name="Kyrpides N."/>
            <person name="Mavromatis K."/>
            <person name="Ivanova N."/>
            <person name="Ovchinnikova G."/>
            <person name="Pagani I."/>
            <person name="Daligault H."/>
            <person name="Detter J.C."/>
            <person name="Han C."/>
            <person name="Land M."/>
            <person name="Hauser L."/>
            <person name="Markowitz V."/>
            <person name="Cheng J.-F."/>
            <person name="Hugenholtz P."/>
            <person name="Woyke T."/>
            <person name="Wu D."/>
            <person name="Verbarg S."/>
            <person name="Frueling A."/>
            <person name="Brambilla E."/>
            <person name="Klenk H.-P."/>
            <person name="Eisen J.A."/>
        </authorList>
    </citation>
    <scope>NUCLEOTIDE SEQUENCE</scope>
    <source>
        <strain>DSM 1100</strain>
    </source>
</reference>
<gene>
    <name evidence="2" type="ordered locus">Halhy_1324</name>
    <name evidence="3" type="ordered locus">Halhy_5470</name>
</gene>
<dbReference type="EMBL" id="CP002691">
    <property type="protein sequence ID" value="AEE53295.1"/>
    <property type="molecule type" value="Genomic_DNA"/>
</dbReference>
<dbReference type="InterPro" id="IPR001584">
    <property type="entry name" value="Integrase_cat-core"/>
</dbReference>
<dbReference type="AlphaFoldDB" id="F4KR57"/>
<evidence type="ECO:0000313" key="3">
    <source>
        <dbReference type="EMBL" id="AEE53295.1"/>
    </source>
</evidence>
<organism evidence="3 4">
    <name type="scientific">Haliscomenobacter hydrossis (strain ATCC 27775 / DSM 1100 / LMG 10767 / O)</name>
    <dbReference type="NCBI Taxonomy" id="760192"/>
    <lineage>
        <taxon>Bacteria</taxon>
        <taxon>Pseudomonadati</taxon>
        <taxon>Bacteroidota</taxon>
        <taxon>Saprospiria</taxon>
        <taxon>Saprospirales</taxon>
        <taxon>Haliscomenobacteraceae</taxon>
        <taxon>Haliscomenobacter</taxon>
    </lineage>
</organism>
<dbReference type="GO" id="GO:0015074">
    <property type="term" value="P:DNA integration"/>
    <property type="evidence" value="ECO:0007669"/>
    <property type="project" value="InterPro"/>
</dbReference>
<dbReference type="InterPro" id="IPR012337">
    <property type="entry name" value="RNaseH-like_sf"/>
</dbReference>
<keyword evidence="4" id="KW-1185">Reference proteome</keyword>
<proteinExistence type="predicted"/>
<evidence type="ECO:0000313" key="4">
    <source>
        <dbReference type="Proteomes" id="UP000008461"/>
    </source>
</evidence>
<dbReference type="EMBL" id="CP002691">
    <property type="protein sequence ID" value="AEE49219.1"/>
    <property type="molecule type" value="Genomic_DNA"/>
</dbReference>
<accession>F4KR57</accession>
<dbReference type="KEGG" id="hhy:Halhy_5470"/>
<dbReference type="InterPro" id="IPR050900">
    <property type="entry name" value="Transposase_IS3/IS150/IS904"/>
</dbReference>
<feature type="domain" description="Integrase catalytic" evidence="1">
    <location>
        <begin position="121"/>
        <end position="285"/>
    </location>
</feature>
<sequence>MKELRELKNRASLKDLCSLFGHSRQAYYEWGNREQEDALEQAIIIDLVRHIRQDIPRIGSRALHFMLQQQWEKQGIKCGRDRLIEILRQAEMLIYPKRKYTQTTNSRHHFYKYPNLIKELEINRPEQLWVSDLTYIRVQEEWNYVIFITDAYSHKMMGFRVDDNMKTDMCVQALDMALAARTKREQPLIHHSDRGVQYCSKGYVQGLLNQPNIQISMTQNGDPLENALAERVNGIFKNTYNMDQRFESLIEAQEAIAKMVYSYNNVRPHSSCDMMTPNEAHQGTGALKRRWKTYYKKASVMAEELGSEPSS</sequence>
<dbReference type="PANTHER" id="PTHR46889">
    <property type="entry name" value="TRANSPOSASE INSF FOR INSERTION SEQUENCE IS3B-RELATED"/>
    <property type="match status" value="1"/>
</dbReference>
<dbReference type="Gene3D" id="3.30.420.10">
    <property type="entry name" value="Ribonuclease H-like superfamily/Ribonuclease H"/>
    <property type="match status" value="1"/>
</dbReference>
<evidence type="ECO:0000259" key="1">
    <source>
        <dbReference type="PROSITE" id="PS50994"/>
    </source>
</evidence>
<dbReference type="OrthoDB" id="9815231at2"/>
<dbReference type="HOGENOM" id="CLU_027402_4_2_10"/>
<name>F4KR57_HALH1</name>
<evidence type="ECO:0000313" key="2">
    <source>
        <dbReference type="EMBL" id="AEE49219.1"/>
    </source>
</evidence>
<dbReference type="SUPFAM" id="SSF53098">
    <property type="entry name" value="Ribonuclease H-like"/>
    <property type="match status" value="1"/>
</dbReference>
<dbReference type="KEGG" id="hhy:Halhy_1324"/>
<dbReference type="Proteomes" id="UP000008461">
    <property type="component" value="Chromosome"/>
</dbReference>
<reference evidence="3 4" key="1">
    <citation type="journal article" date="2011" name="Stand. Genomic Sci.">
        <title>Complete genome sequence of Haliscomenobacter hydrossis type strain (O).</title>
        <authorList>
            <consortium name="US DOE Joint Genome Institute (JGI-PGF)"/>
            <person name="Daligault H."/>
            <person name="Lapidus A."/>
            <person name="Zeytun A."/>
            <person name="Nolan M."/>
            <person name="Lucas S."/>
            <person name="Del Rio T.G."/>
            <person name="Tice H."/>
            <person name="Cheng J.F."/>
            <person name="Tapia R."/>
            <person name="Han C."/>
            <person name="Goodwin L."/>
            <person name="Pitluck S."/>
            <person name="Liolios K."/>
            <person name="Pagani I."/>
            <person name="Ivanova N."/>
            <person name="Huntemann M."/>
            <person name="Mavromatis K."/>
            <person name="Mikhailova N."/>
            <person name="Pati A."/>
            <person name="Chen A."/>
            <person name="Palaniappan K."/>
            <person name="Land M."/>
            <person name="Hauser L."/>
            <person name="Brambilla E.M."/>
            <person name="Rohde M."/>
            <person name="Verbarg S."/>
            <person name="Goker M."/>
            <person name="Bristow J."/>
            <person name="Eisen J.A."/>
            <person name="Markowitz V."/>
            <person name="Hugenholtz P."/>
            <person name="Kyrpides N.C."/>
            <person name="Klenk H.P."/>
            <person name="Woyke T."/>
        </authorList>
    </citation>
    <scope>NUCLEOTIDE SEQUENCE [LARGE SCALE GENOMIC DNA]</scope>
    <source>
        <strain evidence="4">ATCC 27775 / DSM 1100 / LMG 10767 / O</strain>
        <strain evidence="3">DSM 1100</strain>
    </source>
</reference>
<dbReference type="Pfam" id="PF00665">
    <property type="entry name" value="rve"/>
    <property type="match status" value="1"/>
</dbReference>
<dbReference type="InterPro" id="IPR036397">
    <property type="entry name" value="RNaseH_sf"/>
</dbReference>
<dbReference type="GO" id="GO:0003676">
    <property type="term" value="F:nucleic acid binding"/>
    <property type="evidence" value="ECO:0007669"/>
    <property type="project" value="InterPro"/>
</dbReference>
<dbReference type="NCBIfam" id="NF033516">
    <property type="entry name" value="transpos_IS3"/>
    <property type="match status" value="1"/>
</dbReference>
<dbReference type="PANTHER" id="PTHR46889:SF5">
    <property type="entry name" value="INTEGRASE PROTEIN"/>
    <property type="match status" value="1"/>
</dbReference>
<dbReference type="InterPro" id="IPR048020">
    <property type="entry name" value="Transpos_IS3"/>
</dbReference>
<dbReference type="eggNOG" id="COG2801">
    <property type="taxonomic scope" value="Bacteria"/>
</dbReference>
<protein>
    <submittedName>
        <fullName evidence="3">Integrase catalytic region</fullName>
    </submittedName>
</protein>
<dbReference type="RefSeq" id="WP_013763773.1">
    <property type="nucleotide sequence ID" value="NC_015510.1"/>
</dbReference>
<dbReference type="PROSITE" id="PS50994">
    <property type="entry name" value="INTEGRASE"/>
    <property type="match status" value="1"/>
</dbReference>